<sequence>MNDTGAAPRPSGPAPWHLPADLAGRYAAGRLDPAQTMSVEAHLERCARCRAAIPADAGWLAASWERVADIVDRPRAGVAERLLCRCGVPQHLARLLTATPALSRAWLGSVAAVLAFAVLAGLASTFAVPVGRAGVLLAFLLLAPILPTAGIAAAYGTRVDPGHELQAATPMAGPRLLLLRALAVQVTAVTLTGLCAPFLPGPPGLVAAWVLPSLGLTAAVLALTRLVPVQPAAAGISACWAAAVLVYGGWADDLFAAFRPPAQALYAITALVLLPVLLTRYRRADHWRYR</sequence>
<dbReference type="Pfam" id="PF13490">
    <property type="entry name" value="zf-HC2"/>
    <property type="match status" value="1"/>
</dbReference>
<protein>
    <recommendedName>
        <fullName evidence="4">Putative zinc-finger domain-containing protein</fullName>
    </recommendedName>
</protein>
<keyword evidence="1" id="KW-0805">Transcription regulation</keyword>
<evidence type="ECO:0000313" key="6">
    <source>
        <dbReference type="Proteomes" id="UP000655287"/>
    </source>
</evidence>
<name>A0A919V0D8_9ACTN</name>
<dbReference type="Gene3D" id="1.10.10.1320">
    <property type="entry name" value="Anti-sigma factor, zinc-finger domain"/>
    <property type="match status" value="1"/>
</dbReference>
<evidence type="ECO:0000256" key="1">
    <source>
        <dbReference type="ARBA" id="ARBA00023015"/>
    </source>
</evidence>
<dbReference type="EMBL" id="BOOU01000034">
    <property type="protein sequence ID" value="GII77307.1"/>
    <property type="molecule type" value="Genomic_DNA"/>
</dbReference>
<feature type="transmembrane region" description="Helical" evidence="3">
    <location>
        <begin position="231"/>
        <end position="250"/>
    </location>
</feature>
<dbReference type="AlphaFoldDB" id="A0A919V0D8"/>
<dbReference type="Proteomes" id="UP000655287">
    <property type="component" value="Unassembled WGS sequence"/>
</dbReference>
<keyword evidence="3" id="KW-0812">Transmembrane</keyword>
<feature type="transmembrane region" description="Helical" evidence="3">
    <location>
        <begin position="205"/>
        <end position="224"/>
    </location>
</feature>
<organism evidence="5 6">
    <name type="scientific">Sphaerisporangium rufum</name>
    <dbReference type="NCBI Taxonomy" id="1381558"/>
    <lineage>
        <taxon>Bacteria</taxon>
        <taxon>Bacillati</taxon>
        <taxon>Actinomycetota</taxon>
        <taxon>Actinomycetes</taxon>
        <taxon>Streptosporangiales</taxon>
        <taxon>Streptosporangiaceae</taxon>
        <taxon>Sphaerisporangium</taxon>
    </lineage>
</organism>
<accession>A0A919V0D8</accession>
<evidence type="ECO:0000313" key="5">
    <source>
        <dbReference type="EMBL" id="GII77307.1"/>
    </source>
</evidence>
<feature type="transmembrane region" description="Helical" evidence="3">
    <location>
        <begin position="105"/>
        <end position="128"/>
    </location>
</feature>
<evidence type="ECO:0000256" key="2">
    <source>
        <dbReference type="ARBA" id="ARBA00023163"/>
    </source>
</evidence>
<evidence type="ECO:0000259" key="4">
    <source>
        <dbReference type="Pfam" id="PF13490"/>
    </source>
</evidence>
<keyword evidence="2" id="KW-0804">Transcription</keyword>
<comment type="caution">
    <text evidence="5">The sequence shown here is derived from an EMBL/GenBank/DDBJ whole genome shotgun (WGS) entry which is preliminary data.</text>
</comment>
<dbReference type="RefSeq" id="WP_203984132.1">
    <property type="nucleotide sequence ID" value="NZ_BOOU01000034.1"/>
</dbReference>
<dbReference type="InterPro" id="IPR027383">
    <property type="entry name" value="Znf_put"/>
</dbReference>
<feature type="transmembrane region" description="Helical" evidence="3">
    <location>
        <begin position="262"/>
        <end position="281"/>
    </location>
</feature>
<feature type="transmembrane region" description="Helical" evidence="3">
    <location>
        <begin position="177"/>
        <end position="199"/>
    </location>
</feature>
<keyword evidence="3" id="KW-0472">Membrane</keyword>
<feature type="transmembrane region" description="Helical" evidence="3">
    <location>
        <begin position="134"/>
        <end position="156"/>
    </location>
</feature>
<keyword evidence="3" id="KW-1133">Transmembrane helix</keyword>
<gene>
    <name evidence="5" type="ORF">Sru01_22890</name>
</gene>
<reference evidence="5" key="1">
    <citation type="submission" date="2021-01" db="EMBL/GenBank/DDBJ databases">
        <title>Whole genome shotgun sequence of Sphaerisporangium rufum NBRC 109079.</title>
        <authorList>
            <person name="Komaki H."/>
            <person name="Tamura T."/>
        </authorList>
    </citation>
    <scope>NUCLEOTIDE SEQUENCE</scope>
    <source>
        <strain evidence="5">NBRC 109079</strain>
    </source>
</reference>
<evidence type="ECO:0000256" key="3">
    <source>
        <dbReference type="SAM" id="Phobius"/>
    </source>
</evidence>
<keyword evidence="6" id="KW-1185">Reference proteome</keyword>
<proteinExistence type="predicted"/>
<feature type="domain" description="Putative zinc-finger" evidence="4">
    <location>
        <begin position="21"/>
        <end position="50"/>
    </location>
</feature>
<dbReference type="InterPro" id="IPR041916">
    <property type="entry name" value="Anti_sigma_zinc_sf"/>
</dbReference>